<sequence>MHDNFFMENYTVDEYALCTRFKSKRKKKRLVKEDFEKQLIQLRKLEVELWKKRRNLPLVPLEIPYQKGWQRNFKLRDDVARSSEAPFYRELLEKINTWQFSPEKSFKRKKKRKRKHVYVEKIQTVKEFSEWEWRSSKLELTEKEKVHFYKRERWCSNCKRYKIHYVFNEPWRYVLRVSPYMITHTKMVDSDLESEIQLIDNYVVNHNLRDKINRLLYGSSRKWSYYEKENPKEINPIKNKSLHALYQQYADEMIENHGK</sequence>
<evidence type="ECO:0000313" key="1">
    <source>
        <dbReference type="EMBL" id="SFD81107.1"/>
    </source>
</evidence>
<accession>A0A1I1VDQ1</accession>
<name>A0A1I1VDQ1_9FLAO</name>
<protein>
    <submittedName>
        <fullName evidence="1">Uncharacterized protein</fullName>
    </submittedName>
</protein>
<proteinExistence type="predicted"/>
<gene>
    <name evidence="1" type="ORF">SAMN05216297_112111</name>
</gene>
<evidence type="ECO:0000313" key="2">
    <source>
        <dbReference type="Proteomes" id="UP000199672"/>
    </source>
</evidence>
<dbReference type="AlphaFoldDB" id="A0A1I1VDQ1"/>
<keyword evidence="2" id="KW-1185">Reference proteome</keyword>
<organism evidence="1 2">
    <name type="scientific">Flavobacterium phragmitis</name>
    <dbReference type="NCBI Taxonomy" id="739143"/>
    <lineage>
        <taxon>Bacteria</taxon>
        <taxon>Pseudomonadati</taxon>
        <taxon>Bacteroidota</taxon>
        <taxon>Flavobacteriia</taxon>
        <taxon>Flavobacteriales</taxon>
        <taxon>Flavobacteriaceae</taxon>
        <taxon>Flavobacterium</taxon>
    </lineage>
</organism>
<dbReference type="STRING" id="739143.SAMN05216297_112111"/>
<dbReference type="EMBL" id="FOMH01000012">
    <property type="protein sequence ID" value="SFD81107.1"/>
    <property type="molecule type" value="Genomic_DNA"/>
</dbReference>
<dbReference type="Proteomes" id="UP000199672">
    <property type="component" value="Unassembled WGS sequence"/>
</dbReference>
<reference evidence="2" key="1">
    <citation type="submission" date="2016-10" db="EMBL/GenBank/DDBJ databases">
        <authorList>
            <person name="Varghese N."/>
            <person name="Submissions S."/>
        </authorList>
    </citation>
    <scope>NUCLEOTIDE SEQUENCE [LARGE SCALE GENOMIC DNA]</scope>
    <source>
        <strain evidence="2">CGMCC 1.10370</strain>
    </source>
</reference>